<proteinExistence type="inferred from homology"/>
<evidence type="ECO:0000256" key="2">
    <source>
        <dbReference type="ARBA" id="ARBA00009142"/>
    </source>
</evidence>
<evidence type="ECO:0000256" key="3">
    <source>
        <dbReference type="ARBA" id="ARBA00022692"/>
    </source>
</evidence>
<dbReference type="GO" id="GO:0005886">
    <property type="term" value="C:plasma membrane"/>
    <property type="evidence" value="ECO:0007669"/>
    <property type="project" value="UniProtKB-SubCell"/>
</dbReference>
<keyword evidence="5 6" id="KW-0472">Membrane</keyword>
<sequence length="133" mass="13183">MDVGAALAVGLAAGVVAGMLGIGGGVLFIPGLAIFLGLSHLEAEATSLLAMIPVALVGAWRQHRYGNLRLREGVLLGALAAGGAAAGVVIANAVPERALELAFAAFMVVVAVQLVRRATRDSTSAAGAPMKGA</sequence>
<accession>A0A6J4RIX3</accession>
<dbReference type="EMBL" id="CADCVS010000069">
    <property type="protein sequence ID" value="CAA9474943.1"/>
    <property type="molecule type" value="Genomic_DNA"/>
</dbReference>
<dbReference type="AlphaFoldDB" id="A0A6J4RIX3"/>
<dbReference type="InterPro" id="IPR051598">
    <property type="entry name" value="TSUP/Inactive_protease-like"/>
</dbReference>
<feature type="transmembrane region" description="Helical" evidence="6">
    <location>
        <begin position="7"/>
        <end position="37"/>
    </location>
</feature>
<evidence type="ECO:0000256" key="6">
    <source>
        <dbReference type="RuleBase" id="RU363041"/>
    </source>
</evidence>
<keyword evidence="6" id="KW-1003">Cell membrane</keyword>
<dbReference type="PANTHER" id="PTHR43701">
    <property type="entry name" value="MEMBRANE TRANSPORTER PROTEIN MJ0441-RELATED"/>
    <property type="match status" value="1"/>
</dbReference>
<feature type="transmembrane region" description="Helical" evidence="6">
    <location>
        <begin position="43"/>
        <end position="61"/>
    </location>
</feature>
<feature type="transmembrane region" description="Helical" evidence="6">
    <location>
        <begin position="98"/>
        <end position="115"/>
    </location>
</feature>
<gene>
    <name evidence="7" type="ORF">AVDCRST_MAG30-387</name>
</gene>
<comment type="similarity">
    <text evidence="2 6">Belongs to the 4-toluene sulfonate uptake permease (TSUP) (TC 2.A.102) family.</text>
</comment>
<evidence type="ECO:0000313" key="7">
    <source>
        <dbReference type="EMBL" id="CAA9474943.1"/>
    </source>
</evidence>
<evidence type="ECO:0000256" key="5">
    <source>
        <dbReference type="ARBA" id="ARBA00023136"/>
    </source>
</evidence>
<keyword evidence="3 6" id="KW-0812">Transmembrane</keyword>
<evidence type="ECO:0000256" key="1">
    <source>
        <dbReference type="ARBA" id="ARBA00004141"/>
    </source>
</evidence>
<comment type="subcellular location">
    <subcellularLocation>
        <location evidence="6">Cell membrane</location>
        <topology evidence="6">Multi-pass membrane protein</topology>
    </subcellularLocation>
    <subcellularLocation>
        <location evidence="1">Membrane</location>
        <topology evidence="1">Multi-pass membrane protein</topology>
    </subcellularLocation>
</comment>
<feature type="transmembrane region" description="Helical" evidence="6">
    <location>
        <begin position="73"/>
        <end position="92"/>
    </location>
</feature>
<dbReference type="PANTHER" id="PTHR43701:SF2">
    <property type="entry name" value="MEMBRANE TRANSPORTER PROTEIN YJNA-RELATED"/>
    <property type="match status" value="1"/>
</dbReference>
<organism evidence="7">
    <name type="scientific">uncultured Solirubrobacteraceae bacterium</name>
    <dbReference type="NCBI Taxonomy" id="1162706"/>
    <lineage>
        <taxon>Bacteria</taxon>
        <taxon>Bacillati</taxon>
        <taxon>Actinomycetota</taxon>
        <taxon>Thermoleophilia</taxon>
        <taxon>Solirubrobacterales</taxon>
        <taxon>Solirubrobacteraceae</taxon>
        <taxon>environmental samples</taxon>
    </lineage>
</organism>
<protein>
    <recommendedName>
        <fullName evidence="6">Probable membrane transporter protein</fullName>
    </recommendedName>
</protein>
<reference evidence="7" key="1">
    <citation type="submission" date="2020-02" db="EMBL/GenBank/DDBJ databases">
        <authorList>
            <person name="Meier V. D."/>
        </authorList>
    </citation>
    <scope>NUCLEOTIDE SEQUENCE</scope>
    <source>
        <strain evidence="7">AVDCRST_MAG30</strain>
    </source>
</reference>
<keyword evidence="4 6" id="KW-1133">Transmembrane helix</keyword>
<dbReference type="InterPro" id="IPR002781">
    <property type="entry name" value="TM_pro_TauE-like"/>
</dbReference>
<dbReference type="Pfam" id="PF01925">
    <property type="entry name" value="TauE"/>
    <property type="match status" value="1"/>
</dbReference>
<evidence type="ECO:0000256" key="4">
    <source>
        <dbReference type="ARBA" id="ARBA00022989"/>
    </source>
</evidence>
<name>A0A6J4RIX3_9ACTN</name>